<accession>A0A1X7TW87</accession>
<evidence type="ECO:0000313" key="2">
    <source>
        <dbReference type="EnsemblMetazoa" id="Aqu2.1.19715_001"/>
    </source>
</evidence>
<dbReference type="EnsemblMetazoa" id="Aqu2.1.19715_001">
    <property type="protein sequence ID" value="Aqu2.1.19715_001"/>
    <property type="gene ID" value="Aqu2.1.19715"/>
</dbReference>
<name>A0A1X7TW87_AMPQE</name>
<proteinExistence type="predicted"/>
<organism evidence="2">
    <name type="scientific">Amphimedon queenslandica</name>
    <name type="common">Sponge</name>
    <dbReference type="NCBI Taxonomy" id="400682"/>
    <lineage>
        <taxon>Eukaryota</taxon>
        <taxon>Metazoa</taxon>
        <taxon>Porifera</taxon>
        <taxon>Demospongiae</taxon>
        <taxon>Heteroscleromorpha</taxon>
        <taxon>Haplosclerida</taxon>
        <taxon>Niphatidae</taxon>
        <taxon>Amphimedon</taxon>
    </lineage>
</organism>
<feature type="compositionally biased region" description="Acidic residues" evidence="1">
    <location>
        <begin position="63"/>
        <end position="72"/>
    </location>
</feature>
<dbReference type="InParanoid" id="A0A1X7TW87"/>
<feature type="region of interest" description="Disordered" evidence="1">
    <location>
        <begin position="45"/>
        <end position="72"/>
    </location>
</feature>
<evidence type="ECO:0000256" key="1">
    <source>
        <dbReference type="SAM" id="MobiDB-lite"/>
    </source>
</evidence>
<dbReference type="AlphaFoldDB" id="A0A1X7TW87"/>
<feature type="compositionally biased region" description="Polar residues" evidence="1">
    <location>
        <begin position="45"/>
        <end position="59"/>
    </location>
</feature>
<reference evidence="2" key="1">
    <citation type="submission" date="2017-05" db="UniProtKB">
        <authorList>
            <consortium name="EnsemblMetazoa"/>
        </authorList>
    </citation>
    <scope>IDENTIFICATION</scope>
</reference>
<protein>
    <submittedName>
        <fullName evidence="2">Uncharacterized protein</fullName>
    </submittedName>
</protein>
<sequence>ATITKSFLIYAITTSIDGSDDDEIHCFKSGQPCADRRSLLQAETTQLLSEPPSSNTDTFASDIDSDEDEENE</sequence>